<proteinExistence type="predicted"/>
<evidence type="ECO:0000313" key="2">
    <source>
        <dbReference type="Proteomes" id="UP000638263"/>
    </source>
</evidence>
<dbReference type="EMBL" id="BMMH01000006">
    <property type="protein sequence ID" value="GGL16581.1"/>
    <property type="molecule type" value="Genomic_DNA"/>
</dbReference>
<accession>A0A917RN47</accession>
<dbReference type="AlphaFoldDB" id="A0A917RN47"/>
<sequence>MNSPFRLGCCGDLIDTDATAARSCYEVICAELVASLVRVGAVRLGPTERSRGPTVP</sequence>
<dbReference type="Proteomes" id="UP000638263">
    <property type="component" value="Unassembled WGS sequence"/>
</dbReference>
<organism evidence="1 2">
    <name type="scientific">Nocardia jinanensis</name>
    <dbReference type="NCBI Taxonomy" id="382504"/>
    <lineage>
        <taxon>Bacteria</taxon>
        <taxon>Bacillati</taxon>
        <taxon>Actinomycetota</taxon>
        <taxon>Actinomycetes</taxon>
        <taxon>Mycobacteriales</taxon>
        <taxon>Nocardiaceae</taxon>
        <taxon>Nocardia</taxon>
    </lineage>
</organism>
<reference evidence="1" key="1">
    <citation type="journal article" date="2014" name="Int. J. Syst. Evol. Microbiol.">
        <title>Complete genome sequence of Corynebacterium casei LMG S-19264T (=DSM 44701T), isolated from a smear-ripened cheese.</title>
        <authorList>
            <consortium name="US DOE Joint Genome Institute (JGI-PGF)"/>
            <person name="Walter F."/>
            <person name="Albersmeier A."/>
            <person name="Kalinowski J."/>
            <person name="Ruckert C."/>
        </authorList>
    </citation>
    <scope>NUCLEOTIDE SEQUENCE</scope>
    <source>
        <strain evidence="1">CGMCC 4.3508</strain>
    </source>
</reference>
<evidence type="ECO:0000313" key="1">
    <source>
        <dbReference type="EMBL" id="GGL16581.1"/>
    </source>
</evidence>
<reference evidence="1" key="2">
    <citation type="submission" date="2020-09" db="EMBL/GenBank/DDBJ databases">
        <authorList>
            <person name="Sun Q."/>
            <person name="Zhou Y."/>
        </authorList>
    </citation>
    <scope>NUCLEOTIDE SEQUENCE</scope>
    <source>
        <strain evidence="1">CGMCC 4.3508</strain>
    </source>
</reference>
<keyword evidence="2" id="KW-1185">Reference proteome</keyword>
<protein>
    <submittedName>
        <fullName evidence="1">Uncharacterized protein</fullName>
    </submittedName>
</protein>
<comment type="caution">
    <text evidence="1">The sequence shown here is derived from an EMBL/GenBank/DDBJ whole genome shotgun (WGS) entry which is preliminary data.</text>
</comment>
<gene>
    <name evidence="1" type="ORF">GCM10011588_34110</name>
</gene>
<name>A0A917RN47_9NOCA</name>